<dbReference type="SUPFAM" id="SSF54001">
    <property type="entry name" value="Cysteine proteinases"/>
    <property type="match status" value="1"/>
</dbReference>
<accession>A0ABS4RHW0</accession>
<dbReference type="Gene3D" id="3.30.2140.20">
    <property type="match status" value="1"/>
</dbReference>
<evidence type="ECO:0000313" key="4">
    <source>
        <dbReference type="Proteomes" id="UP001519293"/>
    </source>
</evidence>
<comment type="caution">
    <text evidence="3">The sequence shown here is derived from an EMBL/GenBank/DDBJ whole genome shotgun (WGS) entry which is preliminary data.</text>
</comment>
<dbReference type="EC" id="2.3.1.118" evidence="3"/>
<proteinExistence type="inferred from homology"/>
<keyword evidence="3" id="KW-0012">Acyltransferase</keyword>
<dbReference type="PANTHER" id="PTHR11786">
    <property type="entry name" value="N-HYDROXYARYLAMINE O-ACETYLTRANSFERASE"/>
    <property type="match status" value="1"/>
</dbReference>
<dbReference type="Pfam" id="PF00797">
    <property type="entry name" value="Acetyltransf_2"/>
    <property type="match status" value="1"/>
</dbReference>
<evidence type="ECO:0000313" key="3">
    <source>
        <dbReference type="EMBL" id="MBP2242299.1"/>
    </source>
</evidence>
<evidence type="ECO:0000256" key="1">
    <source>
        <dbReference type="ARBA" id="ARBA00006547"/>
    </source>
</evidence>
<dbReference type="EMBL" id="JAGIKZ010000018">
    <property type="protein sequence ID" value="MBP2242299.1"/>
    <property type="molecule type" value="Genomic_DNA"/>
</dbReference>
<dbReference type="InterPro" id="IPR001447">
    <property type="entry name" value="Arylamine_N-AcTrfase"/>
</dbReference>
<evidence type="ECO:0000256" key="2">
    <source>
        <dbReference type="RuleBase" id="RU003452"/>
    </source>
</evidence>
<keyword evidence="4" id="KW-1185">Reference proteome</keyword>
<gene>
    <name evidence="3" type="ORF">J2Z40_002873</name>
</gene>
<dbReference type="PRINTS" id="PR01543">
    <property type="entry name" value="ANATRNSFRASE"/>
</dbReference>
<dbReference type="InterPro" id="IPR038765">
    <property type="entry name" value="Papain-like_cys_pep_sf"/>
</dbReference>
<protein>
    <submittedName>
        <fullName evidence="3">N-hydroxyarylamine O-acetyltransferase</fullName>
        <ecNumber evidence="3">2.3.1.118</ecNumber>
    </submittedName>
</protein>
<dbReference type="GO" id="GO:0046990">
    <property type="term" value="F:N-hydroxyarylamine O-acetyltransferase activity"/>
    <property type="evidence" value="ECO:0007669"/>
    <property type="project" value="UniProtKB-EC"/>
</dbReference>
<dbReference type="Proteomes" id="UP001519293">
    <property type="component" value="Unassembled WGS sequence"/>
</dbReference>
<dbReference type="InterPro" id="IPR053710">
    <property type="entry name" value="Arylamine_NAT_domain_sf"/>
</dbReference>
<comment type="similarity">
    <text evidence="1 2">Belongs to the arylamine N-acetyltransferase family.</text>
</comment>
<dbReference type="PANTHER" id="PTHR11786:SF0">
    <property type="entry name" value="ARYLAMINE N-ACETYLTRANSFERASE 4-RELATED"/>
    <property type="match status" value="1"/>
</dbReference>
<organism evidence="3 4">
    <name type="scientific">Cytobacillus eiseniae</name>
    <dbReference type="NCBI Taxonomy" id="762947"/>
    <lineage>
        <taxon>Bacteria</taxon>
        <taxon>Bacillati</taxon>
        <taxon>Bacillota</taxon>
        <taxon>Bacilli</taxon>
        <taxon>Bacillales</taxon>
        <taxon>Bacillaceae</taxon>
        <taxon>Cytobacillus</taxon>
    </lineage>
</organism>
<name>A0ABS4RHW0_9BACI</name>
<dbReference type="RefSeq" id="WP_066394063.1">
    <property type="nucleotide sequence ID" value="NZ_JAGIKZ010000018.1"/>
</dbReference>
<keyword evidence="3" id="KW-0808">Transferase</keyword>
<sequence>MNVQAYLKRISVTKEEPLTLAYLAKLQNNHMENIPFENLDVTRKVEIKLITERFFEKVMGNGRGGFCYELNGLFQQLLSKLGFHSQLIACTVRKTEGWAKADTHAAIIVHLDEPYLVDVGFGDSVRQPVPLNGEERTDVSGTYRVMQTEQESFDLQRFEENHWKTLYRFTTTMKYIEDFAEGCLYNQTSPDSTFTHGDIVTIATPDGRITLSGLTVTQTKNGQKEKWELSEEEKSAFIEKYFHIHI</sequence>
<reference evidence="3 4" key="1">
    <citation type="submission" date="2021-03" db="EMBL/GenBank/DDBJ databases">
        <title>Genomic Encyclopedia of Type Strains, Phase IV (KMG-IV): sequencing the most valuable type-strain genomes for metagenomic binning, comparative biology and taxonomic classification.</title>
        <authorList>
            <person name="Goeker M."/>
        </authorList>
    </citation>
    <scope>NUCLEOTIDE SEQUENCE [LARGE SCALE GENOMIC DNA]</scope>
    <source>
        <strain evidence="3 4">DSM 26675</strain>
    </source>
</reference>